<evidence type="ECO:0000256" key="2">
    <source>
        <dbReference type="ARBA" id="ARBA00022692"/>
    </source>
</evidence>
<feature type="transmembrane region" description="Helical" evidence="5">
    <location>
        <begin position="171"/>
        <end position="190"/>
    </location>
</feature>
<feature type="transmembrane region" description="Helical" evidence="5">
    <location>
        <begin position="12"/>
        <end position="38"/>
    </location>
</feature>
<dbReference type="HOGENOM" id="CLU_012923_4_0_1"/>
<keyword evidence="4 5" id="KW-0472">Membrane</keyword>
<dbReference type="InParanoid" id="H2AXK5"/>
<dbReference type="AlphaFoldDB" id="H2AXK5"/>
<proteinExistence type="predicted"/>
<evidence type="ECO:0000313" key="6">
    <source>
        <dbReference type="EMBL" id="CCF59105.1"/>
    </source>
</evidence>
<protein>
    <submittedName>
        <fullName evidence="6">Uncharacterized protein</fullName>
    </submittedName>
</protein>
<evidence type="ECO:0000313" key="7">
    <source>
        <dbReference type="Proteomes" id="UP000005220"/>
    </source>
</evidence>
<evidence type="ECO:0000256" key="5">
    <source>
        <dbReference type="SAM" id="Phobius"/>
    </source>
</evidence>
<dbReference type="STRING" id="1071382.H2AXK5"/>
<dbReference type="EMBL" id="HE650827">
    <property type="protein sequence ID" value="CCF59105.1"/>
    <property type="molecule type" value="Genomic_DNA"/>
</dbReference>
<keyword evidence="3 5" id="KW-1133">Transmembrane helix</keyword>
<feature type="transmembrane region" description="Helical" evidence="5">
    <location>
        <begin position="211"/>
        <end position="232"/>
    </location>
</feature>
<feature type="transmembrane region" description="Helical" evidence="5">
    <location>
        <begin position="83"/>
        <end position="101"/>
    </location>
</feature>
<name>H2AXK5_KAZAF</name>
<evidence type="ECO:0000256" key="4">
    <source>
        <dbReference type="ARBA" id="ARBA00023136"/>
    </source>
</evidence>
<keyword evidence="2 5" id="KW-0812">Transmembrane</keyword>
<dbReference type="PANTHER" id="PTHR23423">
    <property type="entry name" value="ORGANIC SOLUTE TRANSPORTER-RELATED"/>
    <property type="match status" value="1"/>
</dbReference>
<comment type="subcellular location">
    <subcellularLocation>
        <location evidence="1">Membrane</location>
        <topology evidence="1">Multi-pass membrane protein</topology>
    </subcellularLocation>
</comment>
<dbReference type="GO" id="GO:0007033">
    <property type="term" value="P:vacuole organization"/>
    <property type="evidence" value="ECO:0007669"/>
    <property type="project" value="EnsemblFungi"/>
</dbReference>
<dbReference type="Pfam" id="PF03619">
    <property type="entry name" value="Solute_trans_a"/>
    <property type="match status" value="1"/>
</dbReference>
<dbReference type="Proteomes" id="UP000005220">
    <property type="component" value="Chromosome 7"/>
</dbReference>
<dbReference type="RefSeq" id="XP_003958240.1">
    <property type="nucleotide sequence ID" value="XM_003958191.1"/>
</dbReference>
<feature type="transmembrane region" description="Helical" evidence="5">
    <location>
        <begin position="50"/>
        <end position="68"/>
    </location>
</feature>
<sequence length="426" mass="49760">MPNGDVHVALQFWWQLVCLITCSIATIISLFSISSHFLNYRKPNEQRLTVRILLLVPLFSVTCFVATTRPDISQVYLDPIREIYEAFVIYTFFSYLCLILGGERQIITETSVRHEPIRHAVAFMGKIDLSNPSDFLRVKKGILQYVWFKPFYCIAVLICEVWKLHNLQFGLVLLYNASVTWSLYSLALFWRCLYEELKPFHPWYKFMCVKLIIFASYWQSIIIQCLSIAGVFGDRESHQDEVQMTSYFYQNAILCIEMIGFAILHSFAFPPGPYSNKNIHFGSRMKLYYALRDCFGGGDLKWDFKQTLLVGESYYNFKNFEPTSAEGLLLRNDLDSRMNRIQQGYRFSNSGHDNYWINYGSTSNDTPSRNVSNIEDEEWDNSIGNERYISSDSNYPVIWDTEGYRYSSNIRKIRNDIESRSFSSTT</sequence>
<dbReference type="FunCoup" id="H2AXK5">
    <property type="interactions" value="621"/>
</dbReference>
<accession>H2AXK5</accession>
<dbReference type="eggNOG" id="KOG2641">
    <property type="taxonomic scope" value="Eukaryota"/>
</dbReference>
<keyword evidence="7" id="KW-1185">Reference proteome</keyword>
<dbReference type="OrthoDB" id="5348404at2759"/>
<evidence type="ECO:0000256" key="1">
    <source>
        <dbReference type="ARBA" id="ARBA00004141"/>
    </source>
</evidence>
<dbReference type="GeneID" id="13884596"/>
<dbReference type="InterPro" id="IPR005178">
    <property type="entry name" value="Ostalpha/TMEM184C"/>
</dbReference>
<evidence type="ECO:0000256" key="3">
    <source>
        <dbReference type="ARBA" id="ARBA00022989"/>
    </source>
</evidence>
<reference evidence="6 7" key="1">
    <citation type="journal article" date="2011" name="Proc. Natl. Acad. Sci. U.S.A.">
        <title>Evolutionary erosion of yeast sex chromosomes by mating-type switching accidents.</title>
        <authorList>
            <person name="Gordon J.L."/>
            <person name="Armisen D."/>
            <person name="Proux-Wera E."/>
            <person name="Oheigeartaigh S.S."/>
            <person name="Byrne K.P."/>
            <person name="Wolfe K.H."/>
        </authorList>
    </citation>
    <scope>NUCLEOTIDE SEQUENCE [LARGE SCALE GENOMIC DNA]</scope>
    <source>
        <strain evidence="7">ATCC 22294 / BCRC 22015 / CBS 2517 / CECT 1963 / NBRC 1671 / NRRL Y-8276</strain>
    </source>
</reference>
<feature type="transmembrane region" description="Helical" evidence="5">
    <location>
        <begin position="247"/>
        <end position="269"/>
    </location>
</feature>
<dbReference type="KEGG" id="kaf:KAFR_0G00720"/>
<dbReference type="GO" id="GO:0005774">
    <property type="term" value="C:vacuolar membrane"/>
    <property type="evidence" value="ECO:0007669"/>
    <property type="project" value="EnsemblFungi"/>
</dbReference>
<organism evidence="6 7">
    <name type="scientific">Kazachstania africana (strain ATCC 22294 / BCRC 22015 / CBS 2517 / CECT 1963 / NBRC 1671 / NRRL Y-8276)</name>
    <name type="common">Yeast</name>
    <name type="synonym">Kluyveromyces africanus</name>
    <dbReference type="NCBI Taxonomy" id="1071382"/>
    <lineage>
        <taxon>Eukaryota</taxon>
        <taxon>Fungi</taxon>
        <taxon>Dikarya</taxon>
        <taxon>Ascomycota</taxon>
        <taxon>Saccharomycotina</taxon>
        <taxon>Saccharomycetes</taxon>
        <taxon>Saccharomycetales</taxon>
        <taxon>Saccharomycetaceae</taxon>
        <taxon>Kazachstania</taxon>
    </lineage>
</organism>
<dbReference type="GO" id="GO:0044395">
    <property type="term" value="P:protein targeting to vacuolar membrane"/>
    <property type="evidence" value="ECO:0007669"/>
    <property type="project" value="EnsemblFungi"/>
</dbReference>
<gene>
    <name evidence="6" type="primary">KAFR0G00720</name>
    <name evidence="6" type="ORF">KAFR_0G00720</name>
</gene>
<dbReference type="SMART" id="SM01417">
    <property type="entry name" value="Solute_trans_a"/>
    <property type="match status" value="1"/>
</dbReference>